<comment type="caution">
    <text evidence="1">The sequence shown here is derived from an EMBL/GenBank/DDBJ whole genome shotgun (WGS) entry which is preliminary data.</text>
</comment>
<dbReference type="Proteomes" id="UP000562124">
    <property type="component" value="Unassembled WGS sequence"/>
</dbReference>
<sequence length="65" mass="7069">MQIDKSQVIDFIRSQMGEGKAKEADSELPAKVDTEQDAGLLSKFGIDPQELIRKFAGDKLGGLFG</sequence>
<proteinExistence type="predicted"/>
<reference evidence="1 2" key="1">
    <citation type="submission" date="2020-04" db="EMBL/GenBank/DDBJ databases">
        <title>Sequencing and Assembly of C. fimi.</title>
        <authorList>
            <person name="Ramsey A.R."/>
        </authorList>
    </citation>
    <scope>NUCLEOTIDE SEQUENCE [LARGE SCALE GENOMIC DNA]</scope>
    <source>
        <strain evidence="1 2">SB</strain>
    </source>
</reference>
<dbReference type="EMBL" id="JABCJJ010000029">
    <property type="protein sequence ID" value="NMR21287.1"/>
    <property type="molecule type" value="Genomic_DNA"/>
</dbReference>
<name>A0A7Y0QJF4_CELFI</name>
<accession>A0A7Y0QJF4</accession>
<dbReference type="AlphaFoldDB" id="A0A7Y0QJF4"/>
<organism evidence="1 2">
    <name type="scientific">Cellulomonas fimi</name>
    <dbReference type="NCBI Taxonomy" id="1708"/>
    <lineage>
        <taxon>Bacteria</taxon>
        <taxon>Bacillati</taxon>
        <taxon>Actinomycetota</taxon>
        <taxon>Actinomycetes</taxon>
        <taxon>Micrococcales</taxon>
        <taxon>Cellulomonadaceae</taxon>
        <taxon>Cellulomonas</taxon>
    </lineage>
</organism>
<gene>
    <name evidence="1" type="ORF">HIR71_13870</name>
</gene>
<keyword evidence="2" id="KW-1185">Reference proteome</keyword>
<dbReference type="RefSeq" id="WP_169325657.1">
    <property type="nucleotide sequence ID" value="NZ_JABCJJ010000029.1"/>
</dbReference>
<protein>
    <submittedName>
        <fullName evidence="1">Uncharacterized protein</fullName>
    </submittedName>
</protein>
<evidence type="ECO:0000313" key="2">
    <source>
        <dbReference type="Proteomes" id="UP000562124"/>
    </source>
</evidence>
<evidence type="ECO:0000313" key="1">
    <source>
        <dbReference type="EMBL" id="NMR21287.1"/>
    </source>
</evidence>